<dbReference type="InterPro" id="IPR006037">
    <property type="entry name" value="RCK_C"/>
</dbReference>
<dbReference type="InterPro" id="IPR036721">
    <property type="entry name" value="RCK_C_sf"/>
</dbReference>
<dbReference type="SUPFAM" id="SSF116726">
    <property type="entry name" value="TrkA C-terminal domain-like"/>
    <property type="match status" value="2"/>
</dbReference>
<dbReference type="GO" id="GO:0005886">
    <property type="term" value="C:plasma membrane"/>
    <property type="evidence" value="ECO:0007669"/>
    <property type="project" value="TreeGrafter"/>
</dbReference>
<feature type="transmembrane region" description="Helical" evidence="7">
    <location>
        <begin position="179"/>
        <end position="199"/>
    </location>
</feature>
<dbReference type="Gene3D" id="3.30.70.1450">
    <property type="entry name" value="Regulator of K+ conductance, C-terminal domain"/>
    <property type="match status" value="1"/>
</dbReference>
<proteinExistence type="predicted"/>
<feature type="transmembrane region" description="Helical" evidence="7">
    <location>
        <begin position="542"/>
        <end position="560"/>
    </location>
</feature>
<dbReference type="GO" id="GO:0008324">
    <property type="term" value="F:monoatomic cation transmembrane transporter activity"/>
    <property type="evidence" value="ECO:0007669"/>
    <property type="project" value="InterPro"/>
</dbReference>
<evidence type="ECO:0000256" key="6">
    <source>
        <dbReference type="ARBA" id="ARBA00023136"/>
    </source>
</evidence>
<evidence type="ECO:0000256" key="5">
    <source>
        <dbReference type="ARBA" id="ARBA00022989"/>
    </source>
</evidence>
<dbReference type="PANTHER" id="PTHR43652:SF2">
    <property type="entry name" value="BASIC AMINO ACID ANTIPORTER YFCC-RELATED"/>
    <property type="match status" value="1"/>
</dbReference>
<dbReference type="InterPro" id="IPR051679">
    <property type="entry name" value="DASS-Related_Transporters"/>
</dbReference>
<name>A0A3N2DQ09_9GAMM</name>
<feature type="transmembrane region" description="Helical" evidence="7">
    <location>
        <begin position="503"/>
        <end position="530"/>
    </location>
</feature>
<dbReference type="Pfam" id="PF03600">
    <property type="entry name" value="CitMHS"/>
    <property type="match status" value="1"/>
</dbReference>
<evidence type="ECO:0000259" key="8">
    <source>
        <dbReference type="PROSITE" id="PS51202"/>
    </source>
</evidence>
<feature type="transmembrane region" description="Helical" evidence="7">
    <location>
        <begin position="142"/>
        <end position="167"/>
    </location>
</feature>
<evidence type="ECO:0000256" key="3">
    <source>
        <dbReference type="ARBA" id="ARBA00022692"/>
    </source>
</evidence>
<dbReference type="Proteomes" id="UP000275394">
    <property type="component" value="Unassembled WGS sequence"/>
</dbReference>
<evidence type="ECO:0000256" key="7">
    <source>
        <dbReference type="SAM" id="Phobius"/>
    </source>
</evidence>
<dbReference type="InterPro" id="IPR004680">
    <property type="entry name" value="Cit_transptr-like_dom"/>
</dbReference>
<keyword evidence="3 7" id="KW-0812">Transmembrane</keyword>
<evidence type="ECO:0000256" key="1">
    <source>
        <dbReference type="ARBA" id="ARBA00004141"/>
    </source>
</evidence>
<feature type="transmembrane region" description="Helical" evidence="7">
    <location>
        <begin position="462"/>
        <end position="483"/>
    </location>
</feature>
<dbReference type="Pfam" id="PF02080">
    <property type="entry name" value="TrkA_C"/>
    <property type="match status" value="1"/>
</dbReference>
<protein>
    <submittedName>
        <fullName evidence="9">TrkA family protein</fullName>
    </submittedName>
</protein>
<feature type="transmembrane region" description="Helical" evidence="7">
    <location>
        <begin position="580"/>
        <end position="599"/>
    </location>
</feature>
<dbReference type="AlphaFoldDB" id="A0A3N2DQ09"/>
<feature type="domain" description="RCK C-terminal" evidence="8">
    <location>
        <begin position="220"/>
        <end position="301"/>
    </location>
</feature>
<keyword evidence="6 7" id="KW-0472">Membrane</keyword>
<comment type="caution">
    <text evidence="9">The sequence shown here is derived from an EMBL/GenBank/DDBJ whole genome shotgun (WGS) entry which is preliminary data.</text>
</comment>
<evidence type="ECO:0000256" key="2">
    <source>
        <dbReference type="ARBA" id="ARBA00022448"/>
    </source>
</evidence>
<organism evidence="9 10">
    <name type="scientific">Sinobacterium caligoides</name>
    <dbReference type="NCBI Taxonomy" id="933926"/>
    <lineage>
        <taxon>Bacteria</taxon>
        <taxon>Pseudomonadati</taxon>
        <taxon>Pseudomonadota</taxon>
        <taxon>Gammaproteobacteria</taxon>
        <taxon>Cellvibrionales</taxon>
        <taxon>Spongiibacteraceae</taxon>
        <taxon>Sinobacterium</taxon>
    </lineage>
</organism>
<keyword evidence="10" id="KW-1185">Reference proteome</keyword>
<evidence type="ECO:0000256" key="4">
    <source>
        <dbReference type="ARBA" id="ARBA00022737"/>
    </source>
</evidence>
<sequence length="600" mass="64539">MSIEITLTLTIVSMTIMLLVTSRLRIDLVALISLCALALVQLLPGVTPFVSNRELIAGFSSNAVIAIIAIMIISAGLERSGGSRIVAALLLRLGRRSNEHLRNLTMLSVGGLSGLMQNVGACALYVPVVRHICLRMNINPGFLMMPMGFAVMLGGCITMLGSSPLIILNDILPPEIPPFSLFEVAPIGIGLLISGCLYFQLWGKHFLPAAEQQSDTEHNERLNRLYGVDCQLHTLHIGAEFPLSGHSAGEIEEKYKINIIALAHQQLSLSPHRDIIIPAPCNIGVIGDPEDLLRLCQQPGVQRSERCEPLLEAISATNAGITEIIIPPGSSLAGKRIRDIRIRRSYGITPLAIYRHNHVQQLQLRDVELQVGDSLLSYVSWRDLNRLASDKDFTLIDQHEPKLIISPDKLIIAVSAFVIALALSIFSPLSLSVSLLCGATIMIAGNVLSMDDAFHAVSWKTVFLLAGLLPLGAAMTNTGSSQWLAEHTLSLLGQHASEINLQILFAILASSFSLIISNIGATIVLTPLAIGITTSAGYDPRPIVLLIGVCASNAFLLPTNQVNALIQGPGNYSAKVFKQVGAGLTVSYAVIAISIINLLY</sequence>
<reference evidence="9 10" key="1">
    <citation type="submission" date="2018-11" db="EMBL/GenBank/DDBJ databases">
        <title>Genomic Encyclopedia of Type Strains, Phase IV (KMG-IV): sequencing the most valuable type-strain genomes for metagenomic binning, comparative biology and taxonomic classification.</title>
        <authorList>
            <person name="Goeker M."/>
        </authorList>
    </citation>
    <scope>NUCLEOTIDE SEQUENCE [LARGE SCALE GENOMIC DNA]</scope>
    <source>
        <strain evidence="9 10">DSM 100316</strain>
    </source>
</reference>
<feature type="transmembrane region" description="Helical" evidence="7">
    <location>
        <begin position="56"/>
        <end position="77"/>
    </location>
</feature>
<keyword evidence="4" id="KW-0677">Repeat</keyword>
<comment type="subcellular location">
    <subcellularLocation>
        <location evidence="1">Membrane</location>
        <topology evidence="1">Multi-pass membrane protein</topology>
    </subcellularLocation>
</comment>
<dbReference type="PANTHER" id="PTHR43652">
    <property type="entry name" value="BASIC AMINO ACID ANTIPORTER YFCC-RELATED"/>
    <property type="match status" value="1"/>
</dbReference>
<feature type="transmembrane region" description="Helical" evidence="7">
    <location>
        <begin position="28"/>
        <end position="50"/>
    </location>
</feature>
<feature type="transmembrane region" description="Helical" evidence="7">
    <location>
        <begin position="6"/>
        <end position="21"/>
    </location>
</feature>
<accession>A0A3N2DQ09</accession>
<keyword evidence="2" id="KW-0813">Transport</keyword>
<feature type="domain" description="RCK C-terminal" evidence="8">
    <location>
        <begin position="308"/>
        <end position="393"/>
    </location>
</feature>
<dbReference type="OrthoDB" id="9809303at2"/>
<feature type="transmembrane region" description="Helical" evidence="7">
    <location>
        <begin position="410"/>
        <end position="427"/>
    </location>
</feature>
<gene>
    <name evidence="9" type="ORF">EDC56_2322</name>
</gene>
<dbReference type="GO" id="GO:0006813">
    <property type="term" value="P:potassium ion transport"/>
    <property type="evidence" value="ECO:0007669"/>
    <property type="project" value="InterPro"/>
</dbReference>
<keyword evidence="5 7" id="KW-1133">Transmembrane helix</keyword>
<evidence type="ECO:0000313" key="10">
    <source>
        <dbReference type="Proteomes" id="UP000275394"/>
    </source>
</evidence>
<dbReference type="EMBL" id="RKHR01000004">
    <property type="protein sequence ID" value="ROS01873.1"/>
    <property type="molecule type" value="Genomic_DNA"/>
</dbReference>
<dbReference type="PROSITE" id="PS51202">
    <property type="entry name" value="RCK_C"/>
    <property type="match status" value="2"/>
</dbReference>
<evidence type="ECO:0000313" key="9">
    <source>
        <dbReference type="EMBL" id="ROS01873.1"/>
    </source>
</evidence>
<dbReference type="RefSeq" id="WP_148059393.1">
    <property type="nucleotide sequence ID" value="NZ_RKHR01000004.1"/>
</dbReference>